<dbReference type="STRING" id="391165.GbCGDNIH1_1502"/>
<dbReference type="KEGG" id="gbe:GbCGDNIH1_1502"/>
<evidence type="ECO:0000313" key="2">
    <source>
        <dbReference type="Proteomes" id="UP000001963"/>
    </source>
</evidence>
<keyword evidence="2" id="KW-1185">Reference proteome</keyword>
<dbReference type="Proteomes" id="UP000001963">
    <property type="component" value="Chromosome"/>
</dbReference>
<proteinExistence type="predicted"/>
<sequence length="426" mass="49544">MADKSIFLGPNQSEFNFVYWQFEIFTILFVEQLLLISVKMNFLIKIWAQGNPGNILMMYLSALKIRKHLGYGDITNVKIPIFGIDLPDIRLAGWGLHNTAYANGRQAGYVPAPGLAHAVRHSDAKFISLEGYCQHVKNFPTREELDYEQFFSAIPNGDGGGDDELVINIRGGEILRGIHQDYTLLPPEYYYYLVAKTGKKPIFYGQLDESPYMTELRSFFPHATFIQSRGVREDFDFLRKSKHIVLCISTFSWMAAWMSNATTIHFPIAGVLNPMQHTTSMLLPLDDPRYKFYMFPVYYGTHVDQYRDYLDPVRTTWQPMEPDKLREIVPDGEMYINDYIRSLNIEEYIEYYPEKSSVFDLFGNIGIYNDYMNNGFFDNRAAFKLERGFYTRTYHQVGLDMSCGRIKSERDHYARIGQYMGLKRMP</sequence>
<dbReference type="HOGENOM" id="CLU_705484_0_0_5"/>
<dbReference type="eggNOG" id="ENOG5032TPE">
    <property type="taxonomic scope" value="Bacteria"/>
</dbReference>
<organism evidence="1 2">
    <name type="scientific">Granulibacter bethesdensis (strain ATCC BAA-1260 / CGDNIH1)</name>
    <dbReference type="NCBI Taxonomy" id="391165"/>
    <lineage>
        <taxon>Bacteria</taxon>
        <taxon>Pseudomonadati</taxon>
        <taxon>Pseudomonadota</taxon>
        <taxon>Alphaproteobacteria</taxon>
        <taxon>Acetobacterales</taxon>
        <taxon>Acetobacteraceae</taxon>
        <taxon>Granulibacter</taxon>
    </lineage>
</organism>
<dbReference type="AlphaFoldDB" id="Q0BS02"/>
<gene>
    <name evidence="1" type="ordered locus">GbCGDNIH1_1502</name>
</gene>
<protein>
    <submittedName>
        <fullName evidence="1">Uncharacterized protein</fullName>
    </submittedName>
</protein>
<name>Q0BS02_GRABC</name>
<evidence type="ECO:0000313" key="1">
    <source>
        <dbReference type="EMBL" id="ABI62400.1"/>
    </source>
</evidence>
<dbReference type="RefSeq" id="WP_011632204.1">
    <property type="nucleotide sequence ID" value="NC_008343.2"/>
</dbReference>
<accession>Q0BS02</accession>
<dbReference type="EMBL" id="CP000394">
    <property type="protein sequence ID" value="ABI62400.1"/>
    <property type="molecule type" value="Genomic_DNA"/>
</dbReference>
<dbReference type="OrthoDB" id="456767at2"/>
<reference evidence="1 2" key="1">
    <citation type="journal article" date="2007" name="J. Bacteriol.">
        <title>Genome sequence analysis of the emerging human pathogenic acetic acid bacterium Granulibacter bethesdensis.</title>
        <authorList>
            <person name="Greenberg D.E."/>
            <person name="Porcella S.F."/>
            <person name="Zelazny A.M."/>
            <person name="Virtaneva K."/>
            <person name="Sturdevant D.E."/>
            <person name="Kupko J.J.III."/>
            <person name="Barbian K.D."/>
            <person name="Babar A."/>
            <person name="Dorward D.W."/>
            <person name="Holland S.M."/>
        </authorList>
    </citation>
    <scope>NUCLEOTIDE SEQUENCE [LARGE SCALE GENOMIC DNA]</scope>
    <source>
        <strain evidence="2">ATCC BAA-1260 / CGDNIH1</strain>
    </source>
</reference>